<keyword evidence="6" id="KW-0378">Hydrolase</keyword>
<name>A0A6J1CAL3_MOMCH</name>
<dbReference type="GO" id="GO:0070536">
    <property type="term" value="P:protein K63-linked deubiquitination"/>
    <property type="evidence" value="ECO:0007669"/>
    <property type="project" value="InterPro"/>
</dbReference>
<keyword evidence="3" id="KW-0645">Protease</keyword>
<dbReference type="CDD" id="cd08066">
    <property type="entry name" value="MPN_AMSH_like"/>
    <property type="match status" value="1"/>
</dbReference>
<dbReference type="PROSITE" id="PS50249">
    <property type="entry name" value="MPN"/>
    <property type="match status" value="1"/>
</dbReference>
<keyword evidence="7" id="KW-0862">Zinc</keyword>
<evidence type="ECO:0000256" key="8">
    <source>
        <dbReference type="ARBA" id="ARBA00023049"/>
    </source>
</evidence>
<dbReference type="GO" id="GO:0005768">
    <property type="term" value="C:endosome"/>
    <property type="evidence" value="ECO:0007669"/>
    <property type="project" value="TreeGrafter"/>
</dbReference>
<evidence type="ECO:0000256" key="1">
    <source>
        <dbReference type="ARBA" id="ARBA00001947"/>
    </source>
</evidence>
<dbReference type="Gene3D" id="3.40.140.10">
    <property type="entry name" value="Cytidine Deaminase, domain 2"/>
    <property type="match status" value="1"/>
</dbReference>
<accession>A0A6J1CAL3</accession>
<protein>
    <submittedName>
        <fullName evidence="12">AMSH-like ubiquitin thioesterase 3</fullName>
    </submittedName>
</protein>
<dbReference type="InterPro" id="IPR044098">
    <property type="entry name" value="STAMBP/STALP-like_MPN"/>
</dbReference>
<dbReference type="SMART" id="SM00232">
    <property type="entry name" value="JAB_MPN"/>
    <property type="match status" value="1"/>
</dbReference>
<gene>
    <name evidence="12" type="primary">LOC111009837</name>
</gene>
<dbReference type="Pfam" id="PF08969">
    <property type="entry name" value="USP8_dimer"/>
    <property type="match status" value="1"/>
</dbReference>
<evidence type="ECO:0000313" key="11">
    <source>
        <dbReference type="Proteomes" id="UP000504603"/>
    </source>
</evidence>
<proteinExistence type="inferred from homology"/>
<dbReference type="OrthoDB" id="3640at2759"/>
<dbReference type="InterPro" id="IPR037518">
    <property type="entry name" value="MPN"/>
</dbReference>
<dbReference type="Proteomes" id="UP000504603">
    <property type="component" value="Unplaced"/>
</dbReference>
<comment type="cofactor">
    <cofactor evidence="1">
        <name>Zn(2+)</name>
        <dbReference type="ChEBI" id="CHEBI:29105"/>
    </cofactor>
</comment>
<sequence length="507" mass="57905">MKINIDREARKVTVDSRIPLRNYYRIADNLLKQASIYREENNVVDLFIILLRFSSLVSETIPRHRDYQIFFPKEKIFYKKKLLNVVDELESLKPEFDCRVNELEKVHAQPRLPPPDDQDRSSYTLGPSSMEWPSVNRDYSLVLDRKQHASLQPQSSWRYNHDQGQVSQSSSFKIANKFPNLSLNVPLPKPETLSRHSILGPSGLQGQWKGPSTDKIHYPRNQDFTPEDPRLNQIEQCDLVAHKDNYSGGLMSMMESVLSLDDGRWPHPADMSTPPLITEVREDPFPLVKQPSPPPVLAKVQQEYATIPPSKVADPRPGMAKQSQDGPDSFQRLQIPVKMLDDFLRVARENTNKNLETCGVLAGSLKNRVFYISTLIIPKQESTSDSCQTLNEEEIFEVQDRLSLFPLGWIHTHPSQTCFMSSVDLHTHYSYQIMLPEAIAIVMAPTDTSSPYGIFHLSDPGGVSVIRNCQQRGFHPHEEPEDGSPLYEHCSHVLMNPNLKFDVVDLR</sequence>
<keyword evidence="11" id="KW-1185">Reference proteome</keyword>
<comment type="similarity">
    <text evidence="2">Belongs to the peptidase M67C family.</text>
</comment>
<dbReference type="GO" id="GO:0071108">
    <property type="term" value="P:protein K48-linked deubiquitination"/>
    <property type="evidence" value="ECO:0007669"/>
    <property type="project" value="TreeGrafter"/>
</dbReference>
<evidence type="ECO:0000259" key="10">
    <source>
        <dbReference type="PROSITE" id="PS50249"/>
    </source>
</evidence>
<dbReference type="RefSeq" id="XP_022138746.1">
    <property type="nucleotide sequence ID" value="XM_022283054.1"/>
</dbReference>
<evidence type="ECO:0000256" key="6">
    <source>
        <dbReference type="ARBA" id="ARBA00022801"/>
    </source>
</evidence>
<evidence type="ECO:0000313" key="12">
    <source>
        <dbReference type="RefSeq" id="XP_022138746.1"/>
    </source>
</evidence>
<evidence type="ECO:0000256" key="7">
    <source>
        <dbReference type="ARBA" id="ARBA00022833"/>
    </source>
</evidence>
<dbReference type="InterPro" id="IPR015063">
    <property type="entry name" value="USP8_dimer"/>
</dbReference>
<feature type="region of interest" description="Disordered" evidence="9">
    <location>
        <begin position="107"/>
        <end position="129"/>
    </location>
</feature>
<dbReference type="FunFam" id="3.40.140.10:FF:000024">
    <property type="entry name" value="AMSH-like ubiquitin thioesterase 3"/>
    <property type="match status" value="1"/>
</dbReference>
<dbReference type="InterPro" id="IPR000555">
    <property type="entry name" value="JAMM/MPN+_dom"/>
</dbReference>
<keyword evidence="5" id="KW-0833">Ubl conjugation pathway</keyword>
<feature type="region of interest" description="Disordered" evidence="9">
    <location>
        <begin position="309"/>
        <end position="330"/>
    </location>
</feature>
<evidence type="ECO:0000256" key="5">
    <source>
        <dbReference type="ARBA" id="ARBA00022786"/>
    </source>
</evidence>
<dbReference type="Gene3D" id="1.20.58.80">
    <property type="entry name" value="Phosphotransferase system, lactose/cellobiose-type IIA subunit"/>
    <property type="match status" value="1"/>
</dbReference>
<dbReference type="Pfam" id="PF01398">
    <property type="entry name" value="JAB"/>
    <property type="match status" value="1"/>
</dbReference>
<dbReference type="KEGG" id="mcha:111009837"/>
<reference evidence="12" key="1">
    <citation type="submission" date="2025-08" db="UniProtKB">
        <authorList>
            <consortium name="RefSeq"/>
        </authorList>
    </citation>
    <scope>IDENTIFICATION</scope>
    <source>
        <strain evidence="12">OHB3-1</strain>
    </source>
</reference>
<dbReference type="GO" id="GO:0046872">
    <property type="term" value="F:metal ion binding"/>
    <property type="evidence" value="ECO:0007669"/>
    <property type="project" value="UniProtKB-KW"/>
</dbReference>
<dbReference type="AlphaFoldDB" id="A0A6J1CAL3"/>
<dbReference type="PANTHER" id="PTHR12947">
    <property type="entry name" value="AMSH-LIKE PROTEASE"/>
    <property type="match status" value="1"/>
</dbReference>
<evidence type="ECO:0000256" key="4">
    <source>
        <dbReference type="ARBA" id="ARBA00022723"/>
    </source>
</evidence>
<keyword evidence="8" id="KW-0482">Metalloprotease</keyword>
<dbReference type="GO" id="GO:0016020">
    <property type="term" value="C:membrane"/>
    <property type="evidence" value="ECO:0007669"/>
    <property type="project" value="TreeGrafter"/>
</dbReference>
<evidence type="ECO:0000256" key="9">
    <source>
        <dbReference type="SAM" id="MobiDB-lite"/>
    </source>
</evidence>
<feature type="domain" description="MPN" evidence="10">
    <location>
        <begin position="333"/>
        <end position="463"/>
    </location>
</feature>
<dbReference type="GO" id="GO:0140492">
    <property type="term" value="F:metal-dependent deubiquitinase activity"/>
    <property type="evidence" value="ECO:0007669"/>
    <property type="project" value="InterPro"/>
</dbReference>
<keyword evidence="4" id="KW-0479">Metal-binding</keyword>
<dbReference type="PANTHER" id="PTHR12947:SF18">
    <property type="entry name" value="AMSH-LIKE UBIQUITIN THIOESTERASE 3"/>
    <property type="match status" value="1"/>
</dbReference>
<evidence type="ECO:0000256" key="3">
    <source>
        <dbReference type="ARBA" id="ARBA00022670"/>
    </source>
</evidence>
<dbReference type="GeneID" id="111009837"/>
<evidence type="ECO:0000256" key="2">
    <source>
        <dbReference type="ARBA" id="ARBA00010981"/>
    </source>
</evidence>
<organism evidence="11 12">
    <name type="scientific">Momordica charantia</name>
    <name type="common">Bitter gourd</name>
    <name type="synonym">Balsam pear</name>
    <dbReference type="NCBI Taxonomy" id="3673"/>
    <lineage>
        <taxon>Eukaryota</taxon>
        <taxon>Viridiplantae</taxon>
        <taxon>Streptophyta</taxon>
        <taxon>Embryophyta</taxon>
        <taxon>Tracheophyta</taxon>
        <taxon>Spermatophyta</taxon>
        <taxon>Magnoliopsida</taxon>
        <taxon>eudicotyledons</taxon>
        <taxon>Gunneridae</taxon>
        <taxon>Pentapetalae</taxon>
        <taxon>rosids</taxon>
        <taxon>fabids</taxon>
        <taxon>Cucurbitales</taxon>
        <taxon>Cucurbitaceae</taxon>
        <taxon>Momordiceae</taxon>
        <taxon>Momordica</taxon>
    </lineage>
</organism>
<dbReference type="GO" id="GO:0061578">
    <property type="term" value="F:K63-linked deubiquitinase activity"/>
    <property type="evidence" value="ECO:0007669"/>
    <property type="project" value="InterPro"/>
</dbReference>
<dbReference type="GO" id="GO:0006508">
    <property type="term" value="P:proteolysis"/>
    <property type="evidence" value="ECO:0007669"/>
    <property type="project" value="UniProtKB-KW"/>
</dbReference>
<dbReference type="SUPFAM" id="SSF102712">
    <property type="entry name" value="JAB1/MPN domain"/>
    <property type="match status" value="1"/>
</dbReference>